<accession>A0ABU7U2I5</accession>
<evidence type="ECO:0000313" key="1">
    <source>
        <dbReference type="EMBL" id="MEE8658286.1"/>
    </source>
</evidence>
<proteinExistence type="predicted"/>
<dbReference type="EMBL" id="JAWJZY010000002">
    <property type="protein sequence ID" value="MEE8658286.1"/>
    <property type="molecule type" value="Genomic_DNA"/>
</dbReference>
<dbReference type="InterPro" id="IPR020288">
    <property type="entry name" value="Sheath_initiator"/>
</dbReference>
<dbReference type="Proteomes" id="UP001312908">
    <property type="component" value="Unassembled WGS sequence"/>
</dbReference>
<organism evidence="1 2">
    <name type="scientific">Sorlinia euscelidii</name>
    <dbReference type="NCBI Taxonomy" id="3081148"/>
    <lineage>
        <taxon>Bacteria</taxon>
        <taxon>Pseudomonadati</taxon>
        <taxon>Pseudomonadota</taxon>
        <taxon>Alphaproteobacteria</taxon>
        <taxon>Acetobacterales</taxon>
        <taxon>Acetobacteraceae</taxon>
        <taxon>Sorlinia</taxon>
    </lineage>
</organism>
<keyword evidence="2" id="KW-1185">Reference proteome</keyword>
<dbReference type="RefSeq" id="WP_394819237.1">
    <property type="nucleotide sequence ID" value="NZ_JAWJZY010000002.1"/>
</dbReference>
<comment type="caution">
    <text evidence="1">The sequence shown here is derived from an EMBL/GenBank/DDBJ whole genome shotgun (WGS) entry which is preliminary data.</text>
</comment>
<protein>
    <submittedName>
        <fullName evidence="1">Baseplate assembly protein</fullName>
    </submittedName>
</protein>
<name>A0ABU7U2I5_9PROT</name>
<evidence type="ECO:0000313" key="2">
    <source>
        <dbReference type="Proteomes" id="UP001312908"/>
    </source>
</evidence>
<gene>
    <name evidence="1" type="ORF">DOFOFD_04595</name>
</gene>
<sequence>MTSLLLDGADWDLCVDRNGDLALCTSPYDVAQDVACALRTFQGECWYDTGRGLPYFSKLLGRSHNEASFIALAEEVAATVPEVESARCIAALNRSDRRLHGTIELTLRNGETTRVAF</sequence>
<reference evidence="1 2" key="1">
    <citation type="submission" date="2023-10" db="EMBL/GenBank/DDBJ databases">
        <title>Sorlinia euscelidii gen. nov., sp. nov., an acetic acid bacteria isolated from the gut of Euscelidius variegatus emitter.</title>
        <authorList>
            <person name="Michoud G."/>
            <person name="Marasco R."/>
            <person name="Seferji K."/>
            <person name="Gonella E."/>
            <person name="Garuglieri E."/>
            <person name="Alma A."/>
            <person name="Mapelli F."/>
            <person name="Borin S."/>
            <person name="Daffonchio D."/>
            <person name="Crotti E."/>
        </authorList>
    </citation>
    <scope>NUCLEOTIDE SEQUENCE [LARGE SCALE GENOMIC DNA]</scope>
    <source>
        <strain evidence="1 2">EV16P</strain>
    </source>
</reference>
<dbReference type="Pfam" id="PF10934">
    <property type="entry name" value="Sheath_initiator"/>
    <property type="match status" value="1"/>
</dbReference>